<dbReference type="InterPro" id="IPR041581">
    <property type="entry name" value="Glyoxalase_6"/>
</dbReference>
<dbReference type="InterPro" id="IPR037523">
    <property type="entry name" value="VOC_core"/>
</dbReference>
<dbReference type="InterPro" id="IPR052164">
    <property type="entry name" value="Anthracycline_SecMetBiosynth"/>
</dbReference>
<sequence length="116" mass="12577">MANPFVHLELNTPDLAKAKEFYGQLCGWTFEDSPTPHGVYSLFRPDNGPGGGIMSMPDGPTQWLPYIGVDDIHAATDKAEALGAKVCMRAQEVPQMGWFSVLTDPTGAAIALWQGR</sequence>
<reference evidence="2 3" key="1">
    <citation type="submission" date="2018-08" db="EMBL/GenBank/DDBJ databases">
        <title>Acidipila sp. 4G-K13, an acidobacterium isolated from forest soil.</title>
        <authorList>
            <person name="Gao Z.-H."/>
            <person name="Qiu L.-H."/>
        </authorList>
    </citation>
    <scope>NUCLEOTIDE SEQUENCE [LARGE SCALE GENOMIC DNA]</scope>
    <source>
        <strain evidence="2 3">4G-K13</strain>
    </source>
</reference>
<dbReference type="CDD" id="cd07247">
    <property type="entry name" value="SgaA_N_like"/>
    <property type="match status" value="1"/>
</dbReference>
<organism evidence="2 3">
    <name type="scientific">Paracidobacterium acidisoli</name>
    <dbReference type="NCBI Taxonomy" id="2303751"/>
    <lineage>
        <taxon>Bacteria</taxon>
        <taxon>Pseudomonadati</taxon>
        <taxon>Acidobacteriota</taxon>
        <taxon>Terriglobia</taxon>
        <taxon>Terriglobales</taxon>
        <taxon>Acidobacteriaceae</taxon>
        <taxon>Paracidobacterium</taxon>
    </lineage>
</organism>
<dbReference type="OrthoDB" id="9804235at2"/>
<gene>
    <name evidence="2" type="ORF">D0Y96_12035</name>
</gene>
<dbReference type="PANTHER" id="PTHR33993">
    <property type="entry name" value="GLYOXALASE-RELATED"/>
    <property type="match status" value="1"/>
</dbReference>
<dbReference type="RefSeq" id="WP_117301014.1">
    <property type="nucleotide sequence ID" value="NZ_QVQT02000004.1"/>
</dbReference>
<dbReference type="Pfam" id="PF18029">
    <property type="entry name" value="Glyoxalase_6"/>
    <property type="match status" value="1"/>
</dbReference>
<dbReference type="EMBL" id="QVQT01000004">
    <property type="protein sequence ID" value="RFU16142.1"/>
    <property type="molecule type" value="Genomic_DNA"/>
</dbReference>
<evidence type="ECO:0000313" key="2">
    <source>
        <dbReference type="EMBL" id="RFU16142.1"/>
    </source>
</evidence>
<accession>A0A372IMG1</accession>
<evidence type="ECO:0000313" key="3">
    <source>
        <dbReference type="Proteomes" id="UP000264702"/>
    </source>
</evidence>
<dbReference type="Proteomes" id="UP000264702">
    <property type="component" value="Unassembled WGS sequence"/>
</dbReference>
<name>A0A372IMG1_9BACT</name>
<feature type="domain" description="VOC" evidence="1">
    <location>
        <begin position="4"/>
        <end position="115"/>
    </location>
</feature>
<protein>
    <submittedName>
        <fullName evidence="2">VOC family protein</fullName>
    </submittedName>
</protein>
<dbReference type="InterPro" id="IPR029068">
    <property type="entry name" value="Glyas_Bleomycin-R_OHBP_Dase"/>
</dbReference>
<dbReference type="SUPFAM" id="SSF54593">
    <property type="entry name" value="Glyoxalase/Bleomycin resistance protein/Dihydroxybiphenyl dioxygenase"/>
    <property type="match status" value="1"/>
</dbReference>
<dbReference type="PANTHER" id="PTHR33993:SF14">
    <property type="entry name" value="GB|AAF24581.1"/>
    <property type="match status" value="1"/>
</dbReference>
<proteinExistence type="predicted"/>
<evidence type="ECO:0000259" key="1">
    <source>
        <dbReference type="PROSITE" id="PS51819"/>
    </source>
</evidence>
<dbReference type="PROSITE" id="PS51819">
    <property type="entry name" value="VOC"/>
    <property type="match status" value="1"/>
</dbReference>
<dbReference type="Gene3D" id="3.10.180.10">
    <property type="entry name" value="2,3-Dihydroxybiphenyl 1,2-Dioxygenase, domain 1"/>
    <property type="match status" value="1"/>
</dbReference>
<comment type="caution">
    <text evidence="2">The sequence shown here is derived from an EMBL/GenBank/DDBJ whole genome shotgun (WGS) entry which is preliminary data.</text>
</comment>
<dbReference type="AlphaFoldDB" id="A0A372IMG1"/>
<keyword evidence="3" id="KW-1185">Reference proteome</keyword>